<dbReference type="STRING" id="926571.NVIE_000570"/>
<organism evidence="1 2">
    <name type="scientific">Nitrososphaera viennensis EN76</name>
    <dbReference type="NCBI Taxonomy" id="926571"/>
    <lineage>
        <taxon>Archaea</taxon>
        <taxon>Nitrososphaerota</taxon>
        <taxon>Nitrososphaeria</taxon>
        <taxon>Nitrososphaerales</taxon>
        <taxon>Nitrososphaeraceae</taxon>
        <taxon>Nitrososphaera</taxon>
    </lineage>
</organism>
<dbReference type="NCBIfam" id="NF038353">
    <property type="entry name" value="FxLYD_dom"/>
    <property type="match status" value="1"/>
</dbReference>
<dbReference type="OrthoDB" id="9380at2157"/>
<dbReference type="Proteomes" id="UP000027093">
    <property type="component" value="Chromosome"/>
</dbReference>
<evidence type="ECO:0000313" key="2">
    <source>
        <dbReference type="Proteomes" id="UP000027093"/>
    </source>
</evidence>
<gene>
    <name evidence="1" type="ORF">NVIE_000570</name>
</gene>
<evidence type="ECO:0000313" key="1">
    <source>
        <dbReference type="EMBL" id="AIC14240.1"/>
    </source>
</evidence>
<reference evidence="1 2" key="1">
    <citation type="journal article" date="2014" name="Int. J. Syst. Evol. Microbiol.">
        <title>Nitrososphaera viennensis gen. nov., sp. nov., an aerobic and mesophilic, ammonia-oxidizing archaeon from soil and a member of the archaeal phylum Thaumarchaeota.</title>
        <authorList>
            <person name="Stieglmeier M."/>
            <person name="Klingl A."/>
            <person name="Alves R.J."/>
            <person name="Rittmann S.K."/>
            <person name="Melcher M."/>
            <person name="Leisch N."/>
            <person name="Schleper C."/>
        </authorList>
    </citation>
    <scope>NUCLEOTIDE SEQUENCE [LARGE SCALE GENOMIC DNA]</scope>
    <source>
        <strain evidence="1">EN76</strain>
    </source>
</reference>
<dbReference type="AlphaFoldDB" id="A0A060HFT4"/>
<accession>A0A060HFT4</accession>
<dbReference type="InterPro" id="IPR047676">
    <property type="entry name" value="FxLYD_dom"/>
</dbReference>
<dbReference type="GeneID" id="74945321"/>
<proteinExistence type="predicted"/>
<sequence length="359" mass="38616">MPERPPPYTDMRLLAWAALAVLLVPFAFPSLAVANAEGDINTIELKNSDYSFVDSQGMTNIVGIANNRGTWPLSVTMALNVTDSSGRTSTLYEDLYGSVIYPAKGAPFKFRLAEGLEPVGKPYVASAKQVDQPFYDTLVLNYTNMAVGQERVLTGTVKNIGNTELRNVYVYASVHDENTKNLDSVKSNVVPVLRPGEEAVFTASPDPAVKAEVYYYSCAGFDINAPIPTLSTGDGGFIAYDFNSIAKVGSLRYENATDSIAFDITHYNPKGGPASIKIPQLVQNQTVVVMMDGKPYDGATVKADGKTVHIDFFVPPGNHAVQIQGVRNMPEFPFAALGLAALTATVIAAARLKAAFKIS</sequence>
<name>A0A060HFT4_9ARCH</name>
<protein>
    <recommendedName>
        <fullName evidence="3">CARDB domain-containing protein</fullName>
    </recommendedName>
</protein>
<dbReference type="HOGENOM" id="CLU_796008_0_0_2"/>
<evidence type="ECO:0008006" key="3">
    <source>
        <dbReference type="Google" id="ProtNLM"/>
    </source>
</evidence>
<keyword evidence="2" id="KW-1185">Reference proteome</keyword>
<dbReference type="EMBL" id="CP007536">
    <property type="protein sequence ID" value="AIC14240.1"/>
    <property type="molecule type" value="Genomic_DNA"/>
</dbReference>
<dbReference type="KEGG" id="nvn:NVIE_000570"/>
<dbReference type="RefSeq" id="WP_158435006.1">
    <property type="nucleotide sequence ID" value="NZ_CP007536.1"/>
</dbReference>